<dbReference type="AlphaFoldDB" id="A0A3D8P7M4"/>
<gene>
    <name evidence="7" type="ORF">DXX99_00310</name>
</gene>
<evidence type="ECO:0000259" key="6">
    <source>
        <dbReference type="Pfam" id="PF04893"/>
    </source>
</evidence>
<feature type="transmembrane region" description="Helical" evidence="5">
    <location>
        <begin position="35"/>
        <end position="54"/>
    </location>
</feature>
<keyword evidence="3 5" id="KW-1133">Transmembrane helix</keyword>
<evidence type="ECO:0000313" key="7">
    <source>
        <dbReference type="EMBL" id="RDV84535.1"/>
    </source>
</evidence>
<keyword evidence="8" id="KW-1185">Reference proteome</keyword>
<evidence type="ECO:0000256" key="3">
    <source>
        <dbReference type="ARBA" id="ARBA00022989"/>
    </source>
</evidence>
<feature type="domain" description="Yip1" evidence="6">
    <location>
        <begin position="14"/>
        <end position="188"/>
    </location>
</feature>
<organism evidence="7 8">
    <name type="scientific">Ammonifex thiophilus</name>
    <dbReference type="NCBI Taxonomy" id="444093"/>
    <lineage>
        <taxon>Bacteria</taxon>
        <taxon>Bacillati</taxon>
        <taxon>Bacillota</taxon>
        <taxon>Clostridia</taxon>
        <taxon>Thermoanaerobacterales</taxon>
        <taxon>Thermoanaerobacteraceae</taxon>
        <taxon>Ammonifex</taxon>
    </lineage>
</organism>
<dbReference type="RefSeq" id="WP_115791532.1">
    <property type="nucleotide sequence ID" value="NZ_QSLN01000001.1"/>
</dbReference>
<evidence type="ECO:0000256" key="1">
    <source>
        <dbReference type="ARBA" id="ARBA00004141"/>
    </source>
</evidence>
<name>A0A3D8P7M4_9THEO</name>
<evidence type="ECO:0000256" key="5">
    <source>
        <dbReference type="SAM" id="Phobius"/>
    </source>
</evidence>
<feature type="transmembrane region" description="Helical" evidence="5">
    <location>
        <begin position="66"/>
        <end position="92"/>
    </location>
</feature>
<sequence length="205" mass="21695">MTEKPVGILELLPGMLFSPFQTLRRWEVRRSFKSAFSLYLLVILVNGLSEFFTLRTPPAAELPASTGLVVFFLVAVPVALVLWFLQAAFFYLAGHLMGGRGEPLGVLSVCALAVTPQLFLVPLNVLLVLAKVAEPVVASVGLVAGLAVAVWMLVLLAAGLREEHELATGQAVLLVLIPILATVFLALLFAVVVGLIAAAGLGGLK</sequence>
<evidence type="ECO:0000313" key="8">
    <source>
        <dbReference type="Proteomes" id="UP000256329"/>
    </source>
</evidence>
<accession>A0A3D8P7M4</accession>
<feature type="transmembrane region" description="Helical" evidence="5">
    <location>
        <begin position="104"/>
        <end position="130"/>
    </location>
</feature>
<proteinExistence type="predicted"/>
<protein>
    <recommendedName>
        <fullName evidence="6">Yip1 domain-containing protein</fullName>
    </recommendedName>
</protein>
<dbReference type="Pfam" id="PF04893">
    <property type="entry name" value="Yip1"/>
    <property type="match status" value="1"/>
</dbReference>
<dbReference type="GO" id="GO:0016020">
    <property type="term" value="C:membrane"/>
    <property type="evidence" value="ECO:0007669"/>
    <property type="project" value="UniProtKB-SubCell"/>
</dbReference>
<keyword evidence="4 5" id="KW-0472">Membrane</keyword>
<dbReference type="Proteomes" id="UP000256329">
    <property type="component" value="Unassembled WGS sequence"/>
</dbReference>
<dbReference type="OrthoDB" id="1727020at2"/>
<evidence type="ECO:0000256" key="2">
    <source>
        <dbReference type="ARBA" id="ARBA00022692"/>
    </source>
</evidence>
<feature type="transmembrane region" description="Helical" evidence="5">
    <location>
        <begin position="172"/>
        <end position="199"/>
    </location>
</feature>
<evidence type="ECO:0000256" key="4">
    <source>
        <dbReference type="ARBA" id="ARBA00023136"/>
    </source>
</evidence>
<comment type="subcellular location">
    <subcellularLocation>
        <location evidence="1">Membrane</location>
        <topology evidence="1">Multi-pass membrane protein</topology>
    </subcellularLocation>
</comment>
<comment type="caution">
    <text evidence="7">The sequence shown here is derived from an EMBL/GenBank/DDBJ whole genome shotgun (WGS) entry which is preliminary data.</text>
</comment>
<dbReference type="InterPro" id="IPR006977">
    <property type="entry name" value="Yip1_dom"/>
</dbReference>
<reference evidence="7 8" key="1">
    <citation type="submission" date="2018-08" db="EMBL/GenBank/DDBJ databases">
        <title>Form III RuBisCO-mediated autotrophy in Thermodesulfobium bacteria.</title>
        <authorList>
            <person name="Toshchakov S.V."/>
            <person name="Kublanov I.V."/>
            <person name="Frolov E."/>
            <person name="Bonch-Osmolovskaya E.A."/>
            <person name="Tourova T.P."/>
            <person name="Chernych N.A."/>
            <person name="Lebedinsky A.V."/>
        </authorList>
    </citation>
    <scope>NUCLEOTIDE SEQUENCE [LARGE SCALE GENOMIC DNA]</scope>
    <source>
        <strain evidence="7 8">SR</strain>
    </source>
</reference>
<dbReference type="EMBL" id="QSLN01000001">
    <property type="protein sequence ID" value="RDV84535.1"/>
    <property type="molecule type" value="Genomic_DNA"/>
</dbReference>
<feature type="transmembrane region" description="Helical" evidence="5">
    <location>
        <begin position="136"/>
        <end position="160"/>
    </location>
</feature>
<keyword evidence="2 5" id="KW-0812">Transmembrane</keyword>